<dbReference type="RefSeq" id="WP_145143399.1">
    <property type="nucleotide sequence ID" value="NZ_VLKY01000010.1"/>
</dbReference>
<evidence type="ECO:0000313" key="7">
    <source>
        <dbReference type="Proteomes" id="UP000316905"/>
    </source>
</evidence>
<dbReference type="InterPro" id="IPR015424">
    <property type="entry name" value="PyrdxlP-dep_Trfase"/>
</dbReference>
<dbReference type="PIRSF" id="PIRSF000390">
    <property type="entry name" value="PLP_StrS"/>
    <property type="match status" value="1"/>
</dbReference>
<keyword evidence="1 4" id="KW-0663">Pyridoxal phosphate</keyword>
<dbReference type="EMBL" id="VLKY01000010">
    <property type="protein sequence ID" value="TWI52691.1"/>
    <property type="molecule type" value="Genomic_DNA"/>
</dbReference>
<evidence type="ECO:0000256" key="5">
    <source>
        <dbReference type="RuleBase" id="RU004508"/>
    </source>
</evidence>
<protein>
    <submittedName>
        <fullName evidence="6">dTDP-4-amino-4,6-dideoxygalactose transaminase</fullName>
    </submittedName>
</protein>
<evidence type="ECO:0000256" key="3">
    <source>
        <dbReference type="PIRSR" id="PIRSR000390-1"/>
    </source>
</evidence>
<sequence>MINVTKAYLGSKNRFLRYVDEIYQSGWLTNQGPLLRQLEQRLCDYLGVRHVILTNNGTIALQVAYRALNITGSAITTPFSFVATTSTLKWEGIRPIFADIDEETWNLSPAEIEKNLAPDTTGIVATHVFGNPCDVEGIEQVARRHKLKVIYDGAHAFGVQYKGRSVYHWGDLSTVSFHATKLFHTIEGGAIITNDDALAARIRLMINFGIVDAEHIEGIGVNAKLNEFSAAMGLCILDDIESILTRRAEIGRRYEEALADRFDLQLATLGSQINYSYFPVALLNEQHLLRTKAALNRMEIFPRRYFYPSLDTLSYLQPQPAQPRSRSLSQRILCLPIYPDLEAEVQEQIIAVMLQEHANYLPFPAISKLPVPPAQLLASALPSVTGSTH</sequence>
<accession>A0A562Q7F3</accession>
<evidence type="ECO:0000256" key="4">
    <source>
        <dbReference type="PIRSR" id="PIRSR000390-2"/>
    </source>
</evidence>
<dbReference type="AlphaFoldDB" id="A0A562Q7F3"/>
<dbReference type="InterPro" id="IPR015421">
    <property type="entry name" value="PyrdxlP-dep_Trfase_major"/>
</dbReference>
<organism evidence="6 7">
    <name type="scientific">Pseudomonas duriflava</name>
    <dbReference type="NCBI Taxonomy" id="459528"/>
    <lineage>
        <taxon>Bacteria</taxon>
        <taxon>Pseudomonadati</taxon>
        <taxon>Pseudomonadota</taxon>
        <taxon>Gammaproteobacteria</taxon>
        <taxon>Pseudomonadales</taxon>
        <taxon>Pseudomonadaceae</taxon>
        <taxon>Pseudomonas</taxon>
    </lineage>
</organism>
<evidence type="ECO:0000313" key="6">
    <source>
        <dbReference type="EMBL" id="TWI52691.1"/>
    </source>
</evidence>
<dbReference type="GO" id="GO:0030170">
    <property type="term" value="F:pyridoxal phosphate binding"/>
    <property type="evidence" value="ECO:0007669"/>
    <property type="project" value="TreeGrafter"/>
</dbReference>
<dbReference type="GO" id="GO:0008483">
    <property type="term" value="F:transaminase activity"/>
    <property type="evidence" value="ECO:0007669"/>
    <property type="project" value="TreeGrafter"/>
</dbReference>
<comment type="similarity">
    <text evidence="2 5">Belongs to the DegT/DnrJ/EryC1 family.</text>
</comment>
<dbReference type="CDD" id="cd00616">
    <property type="entry name" value="AHBA_syn"/>
    <property type="match status" value="1"/>
</dbReference>
<comment type="caution">
    <text evidence="6">The sequence shown here is derived from an EMBL/GenBank/DDBJ whole genome shotgun (WGS) entry which is preliminary data.</text>
</comment>
<gene>
    <name evidence="6" type="ORF">IQ22_03067</name>
</gene>
<dbReference type="Gene3D" id="3.40.640.10">
    <property type="entry name" value="Type I PLP-dependent aspartate aminotransferase-like (Major domain)"/>
    <property type="match status" value="1"/>
</dbReference>
<dbReference type="Proteomes" id="UP000316905">
    <property type="component" value="Unassembled WGS sequence"/>
</dbReference>
<evidence type="ECO:0000256" key="2">
    <source>
        <dbReference type="ARBA" id="ARBA00037999"/>
    </source>
</evidence>
<dbReference type="SUPFAM" id="SSF53383">
    <property type="entry name" value="PLP-dependent transferases"/>
    <property type="match status" value="1"/>
</dbReference>
<keyword evidence="7" id="KW-1185">Reference proteome</keyword>
<dbReference type="OrthoDB" id="9804264at2"/>
<dbReference type="GO" id="GO:0000271">
    <property type="term" value="P:polysaccharide biosynthetic process"/>
    <property type="evidence" value="ECO:0007669"/>
    <property type="project" value="TreeGrafter"/>
</dbReference>
<proteinExistence type="inferred from homology"/>
<dbReference type="PANTHER" id="PTHR30244">
    <property type="entry name" value="TRANSAMINASE"/>
    <property type="match status" value="1"/>
</dbReference>
<feature type="modified residue" description="N6-(pyridoxal phosphate)lysine" evidence="4">
    <location>
        <position position="181"/>
    </location>
</feature>
<dbReference type="InterPro" id="IPR000653">
    <property type="entry name" value="DegT/StrS_aminotransferase"/>
</dbReference>
<dbReference type="PANTHER" id="PTHR30244:SF9">
    <property type="entry name" value="PROTEIN RV3402C"/>
    <property type="match status" value="1"/>
</dbReference>
<name>A0A562Q7F3_9PSED</name>
<reference evidence="6 7" key="1">
    <citation type="journal article" date="2015" name="Stand. Genomic Sci.">
        <title>Genomic Encyclopedia of Bacterial and Archaeal Type Strains, Phase III: the genomes of soil and plant-associated and newly described type strains.</title>
        <authorList>
            <person name="Whitman W.B."/>
            <person name="Woyke T."/>
            <person name="Klenk H.P."/>
            <person name="Zhou Y."/>
            <person name="Lilburn T.G."/>
            <person name="Beck B.J."/>
            <person name="De Vos P."/>
            <person name="Vandamme P."/>
            <person name="Eisen J.A."/>
            <person name="Garrity G."/>
            <person name="Hugenholtz P."/>
            <person name="Kyrpides N.C."/>
        </authorList>
    </citation>
    <scope>NUCLEOTIDE SEQUENCE [LARGE SCALE GENOMIC DNA]</scope>
    <source>
        <strain evidence="6 7">CGMCC 1.6858</strain>
    </source>
</reference>
<dbReference type="Pfam" id="PF01041">
    <property type="entry name" value="DegT_DnrJ_EryC1"/>
    <property type="match status" value="1"/>
</dbReference>
<feature type="active site" description="Proton acceptor" evidence="3">
    <location>
        <position position="181"/>
    </location>
</feature>
<evidence type="ECO:0000256" key="1">
    <source>
        <dbReference type="ARBA" id="ARBA00022898"/>
    </source>
</evidence>